<evidence type="ECO:0000256" key="2">
    <source>
        <dbReference type="ARBA" id="ARBA00022692"/>
    </source>
</evidence>
<keyword evidence="7" id="KW-1185">Reference proteome</keyword>
<dbReference type="Gene3D" id="3.40.50.150">
    <property type="entry name" value="Vaccinia Virus protein VP39"/>
    <property type="match status" value="1"/>
</dbReference>
<dbReference type="EMBL" id="CAMAPE010000073">
    <property type="protein sequence ID" value="CAH9117157.1"/>
    <property type="molecule type" value="Genomic_DNA"/>
</dbReference>
<feature type="transmembrane region" description="Helical" evidence="5">
    <location>
        <begin position="26"/>
        <end position="47"/>
    </location>
</feature>
<keyword evidence="4 5" id="KW-0472">Membrane</keyword>
<dbReference type="PANTHER" id="PTHR31444">
    <property type="entry name" value="OS11G0490100 PROTEIN"/>
    <property type="match status" value="1"/>
</dbReference>
<dbReference type="Pfam" id="PF21729">
    <property type="entry name" value="IRX15_IRX15L_GXM"/>
    <property type="match status" value="1"/>
</dbReference>
<name>A0A9P1A0I1_CUSEU</name>
<evidence type="ECO:0000256" key="4">
    <source>
        <dbReference type="ARBA" id="ARBA00023136"/>
    </source>
</evidence>
<keyword evidence="3 5" id="KW-1133">Transmembrane helix</keyword>
<keyword evidence="2 5" id="KW-0812">Transmembrane</keyword>
<gene>
    <name evidence="6" type="ORF">CEURO_LOCUS21429</name>
</gene>
<dbReference type="InterPro" id="IPR006514">
    <property type="entry name" value="IRX15/GXM/AGM"/>
</dbReference>
<evidence type="ECO:0000256" key="3">
    <source>
        <dbReference type="ARBA" id="ARBA00022989"/>
    </source>
</evidence>
<protein>
    <recommendedName>
        <fullName evidence="8">Polysaccharide biosynthesis domain-containing protein</fullName>
    </recommendedName>
</protein>
<dbReference type="Proteomes" id="UP001152484">
    <property type="component" value="Unassembled WGS sequence"/>
</dbReference>
<proteinExistence type="predicted"/>
<comment type="subcellular location">
    <subcellularLocation>
        <location evidence="1">Golgi apparatus membrane</location>
        <topology evidence="1">Single-pass membrane protein</topology>
    </subcellularLocation>
</comment>
<sequence>MHHVYNTASHKKHIKTLRFNMPAENVCLIGITILGFLGGIVLIMPFIKKTNNPIQCKIAEKKVTYGHTSSSSSSGQLQLEAILHYATTAIVPQQTIKEIRVSFDVLQKLAPCNFLVFGLGRDSLMWASLNPHGTTLFLEEDPRWVSAVLESAPNLNARVVEYRTHLYEADELAQHFRTERECWAKMSYLRGNSRCRLALDSLPNEVYEKEWDLIMIDAPRGWFPKAPGRMAVIYSAAVMARNRKQSGVTHVFLHDVNRKAERTYAEMFLCRKYFVRGVGRLWHFEIPPHFSKLSSNTTSHQFC</sequence>
<dbReference type="NCBIfam" id="TIGR01627">
    <property type="entry name" value="A_thal_3515"/>
    <property type="match status" value="1"/>
</dbReference>
<reference evidence="6" key="1">
    <citation type="submission" date="2022-07" db="EMBL/GenBank/DDBJ databases">
        <authorList>
            <person name="Macas J."/>
            <person name="Novak P."/>
            <person name="Neumann P."/>
        </authorList>
    </citation>
    <scope>NUCLEOTIDE SEQUENCE</scope>
</reference>
<dbReference type="InterPro" id="IPR029063">
    <property type="entry name" value="SAM-dependent_MTases_sf"/>
</dbReference>
<organism evidence="6 7">
    <name type="scientific">Cuscuta europaea</name>
    <name type="common">European dodder</name>
    <dbReference type="NCBI Taxonomy" id="41803"/>
    <lineage>
        <taxon>Eukaryota</taxon>
        <taxon>Viridiplantae</taxon>
        <taxon>Streptophyta</taxon>
        <taxon>Embryophyta</taxon>
        <taxon>Tracheophyta</taxon>
        <taxon>Spermatophyta</taxon>
        <taxon>Magnoliopsida</taxon>
        <taxon>eudicotyledons</taxon>
        <taxon>Gunneridae</taxon>
        <taxon>Pentapetalae</taxon>
        <taxon>asterids</taxon>
        <taxon>lamiids</taxon>
        <taxon>Solanales</taxon>
        <taxon>Convolvulaceae</taxon>
        <taxon>Cuscuteae</taxon>
        <taxon>Cuscuta</taxon>
        <taxon>Cuscuta subgen. Cuscuta</taxon>
    </lineage>
</organism>
<evidence type="ECO:0008006" key="8">
    <source>
        <dbReference type="Google" id="ProtNLM"/>
    </source>
</evidence>
<comment type="caution">
    <text evidence="6">The sequence shown here is derived from an EMBL/GenBank/DDBJ whole genome shotgun (WGS) entry which is preliminary data.</text>
</comment>
<evidence type="ECO:0000313" key="7">
    <source>
        <dbReference type="Proteomes" id="UP001152484"/>
    </source>
</evidence>
<dbReference type="GO" id="GO:0045492">
    <property type="term" value="P:xylan biosynthetic process"/>
    <property type="evidence" value="ECO:0007669"/>
    <property type="project" value="InterPro"/>
</dbReference>
<accession>A0A9P1A0I1</accession>
<evidence type="ECO:0000256" key="1">
    <source>
        <dbReference type="ARBA" id="ARBA00004194"/>
    </source>
</evidence>
<dbReference type="AlphaFoldDB" id="A0A9P1A0I1"/>
<evidence type="ECO:0000313" key="6">
    <source>
        <dbReference type="EMBL" id="CAH9117157.1"/>
    </source>
</evidence>
<dbReference type="OrthoDB" id="1896682at2759"/>
<evidence type="ECO:0000256" key="5">
    <source>
        <dbReference type="SAM" id="Phobius"/>
    </source>
</evidence>
<dbReference type="GO" id="GO:0000139">
    <property type="term" value="C:Golgi membrane"/>
    <property type="evidence" value="ECO:0007669"/>
    <property type="project" value="UniProtKB-SubCell"/>
</dbReference>